<dbReference type="EMBL" id="BATA01000033">
    <property type="protein sequence ID" value="GAD52750.1"/>
    <property type="molecule type" value="Genomic_DNA"/>
</dbReference>
<dbReference type="AlphaFoldDB" id="U2YUQ4"/>
<feature type="region of interest" description="Disordered" evidence="1">
    <location>
        <begin position="1"/>
        <end position="27"/>
    </location>
</feature>
<gene>
    <name evidence="2" type="ORF">MBEHAL_1510</name>
</gene>
<organism evidence="2 3">
    <name type="scientific">Halarchaeum acidiphilum MH1-52-1</name>
    <dbReference type="NCBI Taxonomy" id="1261545"/>
    <lineage>
        <taxon>Archaea</taxon>
        <taxon>Methanobacteriati</taxon>
        <taxon>Methanobacteriota</taxon>
        <taxon>Stenosarchaea group</taxon>
        <taxon>Halobacteria</taxon>
        <taxon>Halobacteriales</taxon>
        <taxon>Halobacteriaceae</taxon>
    </lineage>
</organism>
<evidence type="ECO:0000313" key="2">
    <source>
        <dbReference type="EMBL" id="GAD52750.1"/>
    </source>
</evidence>
<reference evidence="2 3" key="1">
    <citation type="submission" date="2013-09" db="EMBL/GenBank/DDBJ databases">
        <title>Whole genome sequencing of Halarchaeum acidiphilum strain MH1-52-1.</title>
        <authorList>
            <person name="Shimane Y."/>
            <person name="Minegishi H."/>
            <person name="Nishi S."/>
            <person name="Echigo A."/>
            <person name="Shuto A."/>
            <person name="Konishi M."/>
            <person name="Ito T."/>
            <person name="Ohkuma M."/>
            <person name="Ohta Y."/>
            <person name="Nagano Y."/>
            <person name="Tsubouchi T."/>
            <person name="Mori K."/>
            <person name="Usui K."/>
            <person name="Kamekura M."/>
            <person name="Usami R."/>
            <person name="Takaki Y."/>
            <person name="Hatada Y."/>
        </authorList>
    </citation>
    <scope>NUCLEOTIDE SEQUENCE [LARGE SCALE GENOMIC DNA]</scope>
    <source>
        <strain evidence="2 3">JCM 16109</strain>
    </source>
</reference>
<keyword evidence="3" id="KW-1185">Reference proteome</keyword>
<dbReference type="Proteomes" id="UP000016986">
    <property type="component" value="Unassembled WGS sequence"/>
</dbReference>
<feature type="compositionally biased region" description="Basic and acidic residues" evidence="1">
    <location>
        <begin position="1"/>
        <end position="10"/>
    </location>
</feature>
<name>U2YUQ4_9EURY</name>
<comment type="caution">
    <text evidence="2">The sequence shown here is derived from an EMBL/GenBank/DDBJ whole genome shotgun (WGS) entry which is preliminary data.</text>
</comment>
<sequence>MSEKPEKTRIGSDAVPLPDDRSRTPNGARSFAAALASALRSIDPRPDPLPEN</sequence>
<protein>
    <submittedName>
        <fullName evidence="2">Uncharacterized protein</fullName>
    </submittedName>
</protein>
<evidence type="ECO:0000256" key="1">
    <source>
        <dbReference type="SAM" id="MobiDB-lite"/>
    </source>
</evidence>
<evidence type="ECO:0000313" key="3">
    <source>
        <dbReference type="Proteomes" id="UP000016986"/>
    </source>
</evidence>
<proteinExistence type="predicted"/>
<accession>U2YUQ4</accession>